<dbReference type="AlphaFoldDB" id="A0A0U1QWC8"/>
<protein>
    <submittedName>
        <fullName evidence="3">Conserved domain protein</fullName>
    </submittedName>
</protein>
<evidence type="ECO:0000313" key="3">
    <source>
        <dbReference type="EMBL" id="ABS46875.1"/>
    </source>
</evidence>
<dbReference type="PANTHER" id="PTHR34319:SF7">
    <property type="entry name" value="HNH ENDONUCLEASE DOMAIN-CONTAINING PROTEIN"/>
    <property type="match status" value="1"/>
</dbReference>
<dbReference type="RefSeq" id="WP_012105908.1">
    <property type="nucleotide sequence ID" value="NC_009708.1"/>
</dbReference>
<gene>
    <name evidence="3" type="ordered locus">YpsIP31758_4019</name>
</gene>
<dbReference type="InterPro" id="IPR028238">
    <property type="entry name" value="Ntox46"/>
</dbReference>
<dbReference type="InterPro" id="IPR058406">
    <property type="entry name" value="DUF8093"/>
</dbReference>
<dbReference type="Pfam" id="PF26362">
    <property type="entry name" value="DUF8093"/>
    <property type="match status" value="1"/>
</dbReference>
<evidence type="ECO:0000259" key="2">
    <source>
        <dbReference type="Pfam" id="PF26362"/>
    </source>
</evidence>
<dbReference type="PANTHER" id="PTHR34319">
    <property type="entry name" value="MAJOR EXPORTED PROTEIN"/>
    <property type="match status" value="1"/>
</dbReference>
<dbReference type="HOGENOM" id="CLU_063420_0_0_6"/>
<dbReference type="Pfam" id="PF15538">
    <property type="entry name" value="Ntox46"/>
    <property type="match status" value="1"/>
</dbReference>
<dbReference type="InterPro" id="IPR052947">
    <property type="entry name" value="T6SS_Hcp1_domain"/>
</dbReference>
<accession>A0A0U1QWC8</accession>
<sequence length="416" mass="46390">MSLSLPGIYLYNLSRDNLRPEEYERIVSAYAAWSRVCREYEFNDGYHANHYIINMRERQVHHTQASSLGPREKDKLERMVFSGEVVMLSDLYGPAKLFHINEDGTLICSDPLAFHHDGAKRIITEYSKSVSCRDYRRSGGKPRPTQVKRLVRASAPDLPEPQAFRTINSKAAGRLLAAGGIYNGNVEDFEKAAKDLGGDAAKGFEQVMNDESKGLLIAGASIAAGLGLGRLNTVRQIATLSKPSTIKKANTVSDRHAYLNDKFGRSGDINHDINIRGNKDIVRNFMKESGISKERTIEQYMDGINLNERVSVESINKGKLAYQNQAPGNWQGNWYSLNKDIPPTKLGINPEGNLRGTDIKVPKVMTTYQSQQPVQMLRSTASPALDTWSVPKVPFQAEGGGIQWFSTNKDVWSPKK</sequence>
<name>A0A0U1QWC8_YERP3</name>
<evidence type="ECO:0000313" key="4">
    <source>
        <dbReference type="Proteomes" id="UP000002412"/>
    </source>
</evidence>
<dbReference type="KEGG" id="ypi:YpsIP31758_4019"/>
<proteinExistence type="predicted"/>
<feature type="domain" description="Bacterial toxin 46" evidence="1">
    <location>
        <begin position="255"/>
        <end position="411"/>
    </location>
</feature>
<feature type="domain" description="DUF8093" evidence="2">
    <location>
        <begin position="8"/>
        <end position="146"/>
    </location>
</feature>
<evidence type="ECO:0000259" key="1">
    <source>
        <dbReference type="Pfam" id="PF15538"/>
    </source>
</evidence>
<reference evidence="3 4" key="1">
    <citation type="journal article" date="2007" name="PLoS Genet.">
        <title>The complete genome sequence of Yersinia pseudotuberculosis IP31758, the causative agent of Far East scarlet-like fever.</title>
        <authorList>
            <person name="Eppinger M."/>
            <person name="Rosovitz M.J."/>
            <person name="Fricke W.F."/>
            <person name="Rasko D.A."/>
            <person name="Kokorina G."/>
            <person name="Fayolle C."/>
            <person name="Lindler L.E."/>
            <person name="Carniel E."/>
            <person name="Ravel J."/>
        </authorList>
    </citation>
    <scope>NUCLEOTIDE SEQUENCE [LARGE SCALE GENOMIC DNA]</scope>
    <source>
        <strain evidence="3 4">IP 31758</strain>
    </source>
</reference>
<dbReference type="EMBL" id="CP000720">
    <property type="protein sequence ID" value="ABS46875.1"/>
    <property type="molecule type" value="Genomic_DNA"/>
</dbReference>
<dbReference type="Proteomes" id="UP000002412">
    <property type="component" value="Chromosome"/>
</dbReference>
<organism evidence="3 4">
    <name type="scientific">Yersinia pseudotuberculosis serotype O:1b (strain IP 31758)</name>
    <dbReference type="NCBI Taxonomy" id="349747"/>
    <lineage>
        <taxon>Bacteria</taxon>
        <taxon>Pseudomonadati</taxon>
        <taxon>Pseudomonadota</taxon>
        <taxon>Gammaproteobacteria</taxon>
        <taxon>Enterobacterales</taxon>
        <taxon>Yersiniaceae</taxon>
        <taxon>Yersinia</taxon>
    </lineage>
</organism>